<feature type="transmembrane region" description="Helical" evidence="8">
    <location>
        <begin position="581"/>
        <end position="601"/>
    </location>
</feature>
<dbReference type="InterPro" id="IPR002259">
    <property type="entry name" value="Eqnu_transpt"/>
</dbReference>
<feature type="transmembrane region" description="Helical" evidence="8">
    <location>
        <begin position="390"/>
        <end position="412"/>
    </location>
</feature>
<feature type="region of interest" description="Disordered" evidence="7">
    <location>
        <begin position="477"/>
        <end position="499"/>
    </location>
</feature>
<evidence type="ECO:0000313" key="9">
    <source>
        <dbReference type="EMBL" id="KJE91805.1"/>
    </source>
</evidence>
<proteinExistence type="inferred from homology"/>
<organism evidence="9 10">
    <name type="scientific">Capsaspora owczarzaki (strain ATCC 30864)</name>
    <dbReference type="NCBI Taxonomy" id="595528"/>
    <lineage>
        <taxon>Eukaryota</taxon>
        <taxon>Filasterea</taxon>
        <taxon>Capsaspora</taxon>
    </lineage>
</organism>
<dbReference type="AlphaFoldDB" id="A0A0D2WM26"/>
<feature type="transmembrane region" description="Helical" evidence="8">
    <location>
        <begin position="296"/>
        <end position="314"/>
    </location>
</feature>
<keyword evidence="10" id="KW-1185">Reference proteome</keyword>
<evidence type="ECO:0000256" key="3">
    <source>
        <dbReference type="ARBA" id="ARBA00022448"/>
    </source>
</evidence>
<feature type="transmembrane region" description="Helical" evidence="8">
    <location>
        <begin position="646"/>
        <end position="669"/>
    </location>
</feature>
<comment type="subcellular location">
    <subcellularLocation>
        <location evidence="1">Membrane</location>
        <topology evidence="1">Multi-pass membrane protein</topology>
    </subcellularLocation>
</comment>
<dbReference type="SUPFAM" id="SSF103473">
    <property type="entry name" value="MFS general substrate transporter"/>
    <property type="match status" value="1"/>
</dbReference>
<feature type="transmembrane region" description="Helical" evidence="8">
    <location>
        <begin position="613"/>
        <end position="634"/>
    </location>
</feature>
<dbReference type="PANTHER" id="PTHR10332:SF88">
    <property type="entry name" value="EQUILIBRATIVE NUCLEOSIDE TRANSPORTER 1, ISOFORM A"/>
    <property type="match status" value="1"/>
</dbReference>
<feature type="region of interest" description="Disordered" evidence="7">
    <location>
        <begin position="111"/>
        <end position="146"/>
    </location>
</feature>
<sequence>MAKKRRGGSSKQQQGQQQQPKDVDPLLGDAGHASDSDDGGGEDVVAHHAGSQQQQQQQAFDDGSWLATAHASQSHQAQQHQTVAPAATGVLVDFGSDAASGLGSVSVSVSTEQQPLSTAAPQVPSSSSMAMHSQVTPTKPASTVQPAKALPRHLLGAADEDMARQVKQAAMLYNVGQSFDEVAQQNVAKKAALQVNTSASGQLPRIGTERATLLGKEAPVDRLNVAFLIFFLLGVGCLFPWNAFITAESYFGDRFNGTAYESSYSNYFTFTFQGTNILCLALSLRLQHLFPVKLRIVGPFVVQFISFLLTTIMVKMDSVSVEGFFGFTLVTVILCGGTTAFLQGGLFGLAGMLPARYTGALMSGQALGGIIVSLASIFSTVGSSNQQVSAIAYFTVSVVVILGCLIGFFVLLRLPVYKFYMEVADHHKAVQSQSRINLLRDKQQRYGSGEGSSPLLSPSRLSDNMLSSPLDSSVIVNGPMGGSSPAPPSPTPSTYSTTSPTKMRLSMFRRRNGSNHDSERGSQITVARSFDFGDVWKRIWPLALAVGYNFFVTLSVFPSITSSINSYTAASDPDNYFFNNLFTAVSCFLFFNLGDYFGRILASWFAFPSAKYVWIPILLRTIFIPFFMLCNISGTRLDVVFTSDAWPFILMALFATTNGYFGSLCMMYAPNKVEVHEKEIAGTMMVFCLSLGLSLGSLISFGFKAIVTGVNPF</sequence>
<accession>A0A0D2WM26</accession>
<dbReference type="PhylomeDB" id="A0A0D2WM26"/>
<evidence type="ECO:0000256" key="8">
    <source>
        <dbReference type="SAM" id="Phobius"/>
    </source>
</evidence>
<keyword evidence="4 8" id="KW-0812">Transmembrane</keyword>
<evidence type="ECO:0000256" key="7">
    <source>
        <dbReference type="SAM" id="MobiDB-lite"/>
    </source>
</evidence>
<gene>
    <name evidence="9" type="ORF">CAOG_002889</name>
</gene>
<feature type="transmembrane region" description="Helical" evidence="8">
    <location>
        <begin position="264"/>
        <end position="284"/>
    </location>
</feature>
<protein>
    <recommendedName>
        <fullName evidence="11">Equilibrative nucleoside transporter 1</fullName>
    </recommendedName>
</protein>
<reference evidence="10" key="1">
    <citation type="submission" date="2011-02" db="EMBL/GenBank/DDBJ databases">
        <title>The Genome Sequence of Capsaspora owczarzaki ATCC 30864.</title>
        <authorList>
            <person name="Russ C."/>
            <person name="Cuomo C."/>
            <person name="Burger G."/>
            <person name="Gray M.W."/>
            <person name="Holland P.W.H."/>
            <person name="King N."/>
            <person name="Lang F.B.F."/>
            <person name="Roger A.J."/>
            <person name="Ruiz-Trillo I."/>
            <person name="Young S.K."/>
            <person name="Zeng Q."/>
            <person name="Gargeya S."/>
            <person name="Alvarado L."/>
            <person name="Berlin A."/>
            <person name="Chapman S.B."/>
            <person name="Chen Z."/>
            <person name="Freedman E."/>
            <person name="Gellesch M."/>
            <person name="Goldberg J."/>
            <person name="Griggs A."/>
            <person name="Gujja S."/>
            <person name="Heilman E."/>
            <person name="Heiman D."/>
            <person name="Howarth C."/>
            <person name="Mehta T."/>
            <person name="Neiman D."/>
            <person name="Pearson M."/>
            <person name="Roberts A."/>
            <person name="Saif S."/>
            <person name="Shea T."/>
            <person name="Shenoy N."/>
            <person name="Sisk P."/>
            <person name="Stolte C."/>
            <person name="Sykes S."/>
            <person name="White J."/>
            <person name="Yandava C."/>
            <person name="Haas B."/>
            <person name="Nusbaum C."/>
            <person name="Birren B."/>
        </authorList>
    </citation>
    <scope>NUCLEOTIDE SEQUENCE</scope>
    <source>
        <strain evidence="10">ATCC 30864</strain>
    </source>
</reference>
<feature type="transmembrane region" description="Helical" evidence="8">
    <location>
        <begin position="326"/>
        <end position="350"/>
    </location>
</feature>
<comment type="similarity">
    <text evidence="2">Belongs to the SLC29A/ENT transporter (TC 2.A.57) family.</text>
</comment>
<evidence type="ECO:0000256" key="1">
    <source>
        <dbReference type="ARBA" id="ARBA00004141"/>
    </source>
</evidence>
<feature type="region of interest" description="Disordered" evidence="7">
    <location>
        <begin position="1"/>
        <end position="62"/>
    </location>
</feature>
<dbReference type="InterPro" id="IPR036259">
    <property type="entry name" value="MFS_trans_sf"/>
</dbReference>
<dbReference type="PANTHER" id="PTHR10332">
    <property type="entry name" value="EQUILIBRATIVE NUCLEOSIDE TRANSPORTER"/>
    <property type="match status" value="1"/>
</dbReference>
<dbReference type="eggNOG" id="KOG1479">
    <property type="taxonomic scope" value="Eukaryota"/>
</dbReference>
<evidence type="ECO:0000256" key="5">
    <source>
        <dbReference type="ARBA" id="ARBA00022989"/>
    </source>
</evidence>
<dbReference type="OrthoDB" id="1856718at2759"/>
<evidence type="ECO:0000313" key="10">
    <source>
        <dbReference type="Proteomes" id="UP000008743"/>
    </source>
</evidence>
<keyword evidence="3" id="KW-0813">Transport</keyword>
<dbReference type="Proteomes" id="UP000008743">
    <property type="component" value="Unassembled WGS sequence"/>
</dbReference>
<dbReference type="GO" id="GO:0005886">
    <property type="term" value="C:plasma membrane"/>
    <property type="evidence" value="ECO:0007669"/>
    <property type="project" value="TreeGrafter"/>
</dbReference>
<evidence type="ECO:0000256" key="2">
    <source>
        <dbReference type="ARBA" id="ARBA00007965"/>
    </source>
</evidence>
<name>A0A0D2WM26_CAPO3</name>
<keyword evidence="5 8" id="KW-1133">Transmembrane helix</keyword>
<feature type="transmembrane region" description="Helical" evidence="8">
    <location>
        <begin position="357"/>
        <end position="378"/>
    </location>
</feature>
<dbReference type="PRINTS" id="PR01130">
    <property type="entry name" value="DERENTRNSPRT"/>
</dbReference>
<evidence type="ECO:0000256" key="6">
    <source>
        <dbReference type="ARBA" id="ARBA00023136"/>
    </source>
</evidence>
<evidence type="ECO:0000256" key="4">
    <source>
        <dbReference type="ARBA" id="ARBA00022692"/>
    </source>
</evidence>
<dbReference type="InParanoid" id="A0A0D2WM26"/>
<dbReference type="EMBL" id="KE346363">
    <property type="protein sequence ID" value="KJE91805.1"/>
    <property type="molecule type" value="Genomic_DNA"/>
</dbReference>
<feature type="compositionally biased region" description="Polar residues" evidence="7">
    <location>
        <begin position="111"/>
        <end position="145"/>
    </location>
</feature>
<feature type="transmembrane region" description="Helical" evidence="8">
    <location>
        <begin position="539"/>
        <end position="561"/>
    </location>
</feature>
<evidence type="ECO:0008006" key="11">
    <source>
        <dbReference type="Google" id="ProtNLM"/>
    </source>
</evidence>
<dbReference type="Pfam" id="PF01733">
    <property type="entry name" value="Nucleoside_tran"/>
    <property type="match status" value="2"/>
</dbReference>
<feature type="compositionally biased region" description="Low complexity" evidence="7">
    <location>
        <begin position="9"/>
        <end position="19"/>
    </location>
</feature>
<feature type="transmembrane region" description="Helical" evidence="8">
    <location>
        <begin position="681"/>
        <end position="703"/>
    </location>
</feature>
<dbReference type="GO" id="GO:0005337">
    <property type="term" value="F:nucleoside transmembrane transporter activity"/>
    <property type="evidence" value="ECO:0007669"/>
    <property type="project" value="InterPro"/>
</dbReference>
<keyword evidence="6 8" id="KW-0472">Membrane</keyword>
<feature type="transmembrane region" description="Helical" evidence="8">
    <location>
        <begin position="223"/>
        <end position="244"/>
    </location>
</feature>